<reference evidence="1 2" key="1">
    <citation type="journal article" date="2018" name="J. Microbiol.">
        <title>Bacillus spongiae sp. nov., isolated from sponge of Jeju Island.</title>
        <authorList>
            <person name="Lee G.E."/>
            <person name="Im W.T."/>
            <person name="Park J.S."/>
        </authorList>
    </citation>
    <scope>NUCLEOTIDE SEQUENCE [LARGE SCALE GENOMIC DNA]</scope>
    <source>
        <strain evidence="1 2">135PIL107-10</strain>
    </source>
</reference>
<comment type="caution">
    <text evidence="1">The sequence shown here is derived from an EMBL/GenBank/DDBJ whole genome shotgun (WGS) entry which is preliminary data.</text>
</comment>
<sequence>MNKSRIVLSFLLIVVLFFTIGNTNTAYGEGSSITYKGELPSQQVHSYSFSTAKEGTLSIRFLSNTEVFYSLVDKDTEKPYYSGDSLPVGDYVLSISSTNKSDRSYEIKLTGDLDLSGDTELPSLNVSEPSPFTKLSVGDFNTGFNGSSNGSTINYIINRHTQANTLSSSFSKSVDVLFGTNTIVSFAESANDNSITDTRTVVSPGAKRISGDTLYLTYVEISKEIDKFGGNTDTVIITDAWDGFNDSILGVVLGYQEKAPLLSIDTDFVPDEILGEIKRLGAKKAIIIGGTVVVSDEAEAQLRDAGLSVERISGDTRTITSNLVAEKIMDEYSTSAIIVNGLSFDEPLLISSYAAETGKPILYTNGNYLLEDTVKFLTDNPQLNDFILVGNTEVASTNVEKELEEFGKVRRVSSSDIYELPNSIASDLHYTKRSAVVAATYYDGIPGALLGAFSGANLYLTPEDEDLHGVVKDTFNDKLQHQALDNVYLIGGTLRVPQSVEDYLHNLFK</sequence>
<evidence type="ECO:0000313" key="1">
    <source>
        <dbReference type="EMBL" id="MEI5908509.1"/>
    </source>
</evidence>
<dbReference type="Proteomes" id="UP001312865">
    <property type="component" value="Unassembled WGS sequence"/>
</dbReference>
<dbReference type="Pfam" id="PF04122">
    <property type="entry name" value="CW_binding_2"/>
    <property type="match status" value="2"/>
</dbReference>
<dbReference type="EMBL" id="JBBAXC010000013">
    <property type="protein sequence ID" value="MEI5908509.1"/>
    <property type="molecule type" value="Genomic_DNA"/>
</dbReference>
<name>A0ABU8HHA9_9BACI</name>
<proteinExistence type="predicted"/>
<gene>
    <name evidence="1" type="ORF">WAK64_15790</name>
</gene>
<dbReference type="InterPro" id="IPR051922">
    <property type="entry name" value="Bact_Sporulation_Assoc"/>
</dbReference>
<dbReference type="Gene3D" id="3.40.50.12090">
    <property type="match status" value="1"/>
</dbReference>
<dbReference type="RefSeq" id="WP_336587957.1">
    <property type="nucleotide sequence ID" value="NZ_JBBAXC010000013.1"/>
</dbReference>
<evidence type="ECO:0000313" key="2">
    <source>
        <dbReference type="Proteomes" id="UP001312865"/>
    </source>
</evidence>
<dbReference type="InterPro" id="IPR007253">
    <property type="entry name" value="Cell_wall-bd_2"/>
</dbReference>
<dbReference type="PANTHER" id="PTHR30032">
    <property type="entry name" value="N-ACETYLMURAMOYL-L-ALANINE AMIDASE-RELATED"/>
    <property type="match status" value="1"/>
</dbReference>
<dbReference type="PANTHER" id="PTHR30032:SF4">
    <property type="entry name" value="AMIDASE ENHANCER"/>
    <property type="match status" value="1"/>
</dbReference>
<accession>A0ABU8HHA9</accession>
<protein>
    <submittedName>
        <fullName evidence="1">Cell wall-binding repeat-containing protein</fullName>
    </submittedName>
</protein>
<keyword evidence="2" id="KW-1185">Reference proteome</keyword>
<organism evidence="1 2">
    <name type="scientific">Bacillus spongiae</name>
    <dbReference type="NCBI Taxonomy" id="2683610"/>
    <lineage>
        <taxon>Bacteria</taxon>
        <taxon>Bacillati</taxon>
        <taxon>Bacillota</taxon>
        <taxon>Bacilli</taxon>
        <taxon>Bacillales</taxon>
        <taxon>Bacillaceae</taxon>
        <taxon>Bacillus</taxon>
    </lineage>
</organism>